<feature type="domain" description="UvrD-like helicase ATP-binding" evidence="16">
    <location>
        <begin position="8"/>
        <end position="286"/>
    </location>
</feature>
<dbReference type="PROSITE" id="PS51198">
    <property type="entry name" value="UVRD_HELICASE_ATP_BIND"/>
    <property type="match status" value="1"/>
</dbReference>
<dbReference type="PANTHER" id="PTHR11070:SF2">
    <property type="entry name" value="ATP-DEPENDENT DNA HELICASE SRS2"/>
    <property type="match status" value="1"/>
</dbReference>
<accession>A0A450V529</accession>
<gene>
    <name evidence="18" type="ORF">BECKH772A_GA0070896_100387</name>
    <name evidence="19" type="ORF">BECKH772B_GA0070898_100387</name>
    <name evidence="20" type="ORF">BECKH772C_GA0070978_100377</name>
</gene>
<evidence type="ECO:0000313" key="20">
    <source>
        <dbReference type="EMBL" id="VFJ99924.1"/>
    </source>
</evidence>
<evidence type="ECO:0000256" key="15">
    <source>
        <dbReference type="SAM" id="MobiDB-lite"/>
    </source>
</evidence>
<dbReference type="FunFam" id="3.40.50.300:FF:001201">
    <property type="entry name" value="ATP-dependent DNA helicase UvrD2"/>
    <property type="match status" value="1"/>
</dbReference>
<dbReference type="Gene3D" id="3.40.50.300">
    <property type="entry name" value="P-loop containing nucleotide triphosphate hydrolases"/>
    <property type="match status" value="2"/>
</dbReference>
<reference evidence="20" key="1">
    <citation type="submission" date="2019-02" db="EMBL/GenBank/DDBJ databases">
        <authorList>
            <person name="Gruber-Vodicka R. H."/>
            <person name="Seah K. B. B."/>
        </authorList>
    </citation>
    <scope>NUCLEOTIDE SEQUENCE</scope>
    <source>
        <strain evidence="20">BECK_SA2B12</strain>
        <strain evidence="18">BECK_SA2B15</strain>
        <strain evidence="19">BECK_SA2B20</strain>
    </source>
</reference>
<comment type="catalytic activity">
    <reaction evidence="10">
        <text>Couples ATP hydrolysis with the unwinding of duplex DNA by translocating in the 3'-5' direction.</text>
        <dbReference type="EC" id="5.6.2.4"/>
    </reaction>
</comment>
<dbReference type="GO" id="GO:0016787">
    <property type="term" value="F:hydrolase activity"/>
    <property type="evidence" value="ECO:0007669"/>
    <property type="project" value="UniProtKB-UniRule"/>
</dbReference>
<dbReference type="GO" id="GO:0003677">
    <property type="term" value="F:DNA binding"/>
    <property type="evidence" value="ECO:0007669"/>
    <property type="project" value="UniProtKB-KW"/>
</dbReference>
<evidence type="ECO:0000256" key="9">
    <source>
        <dbReference type="ARBA" id="ARBA00023235"/>
    </source>
</evidence>
<keyword evidence="5 14" id="KW-0347">Helicase</keyword>
<organism evidence="20">
    <name type="scientific">Candidatus Kentrum eta</name>
    <dbReference type="NCBI Taxonomy" id="2126337"/>
    <lineage>
        <taxon>Bacteria</taxon>
        <taxon>Pseudomonadati</taxon>
        <taxon>Pseudomonadota</taxon>
        <taxon>Gammaproteobacteria</taxon>
        <taxon>Candidatus Kentrum</taxon>
    </lineage>
</organism>
<feature type="binding site" evidence="14">
    <location>
        <begin position="29"/>
        <end position="36"/>
    </location>
    <ligand>
        <name>ATP</name>
        <dbReference type="ChEBI" id="CHEBI:30616"/>
    </ligand>
</feature>
<dbReference type="EMBL" id="CAADFI010000038">
    <property type="protein sequence ID" value="VFJ93075.1"/>
    <property type="molecule type" value="Genomic_DNA"/>
</dbReference>
<evidence type="ECO:0000313" key="19">
    <source>
        <dbReference type="EMBL" id="VFJ93075.1"/>
    </source>
</evidence>
<evidence type="ECO:0000256" key="11">
    <source>
        <dbReference type="ARBA" id="ARBA00034808"/>
    </source>
</evidence>
<feature type="domain" description="UvrD-like helicase C-terminal" evidence="17">
    <location>
        <begin position="287"/>
        <end position="582"/>
    </location>
</feature>
<proteinExistence type="inferred from homology"/>
<dbReference type="Pfam" id="PF13361">
    <property type="entry name" value="UvrD_C"/>
    <property type="match status" value="1"/>
</dbReference>
<keyword evidence="9" id="KW-0413">Isomerase</keyword>
<evidence type="ECO:0000256" key="13">
    <source>
        <dbReference type="ARBA" id="ARBA00048988"/>
    </source>
</evidence>
<dbReference type="GO" id="GO:0005829">
    <property type="term" value="C:cytosol"/>
    <property type="evidence" value="ECO:0007669"/>
    <property type="project" value="TreeGrafter"/>
</dbReference>
<dbReference type="InterPro" id="IPR014017">
    <property type="entry name" value="DNA_helicase_UvrD-like_C"/>
</dbReference>
<dbReference type="PROSITE" id="PS51217">
    <property type="entry name" value="UVRD_HELICASE_CTER"/>
    <property type="match status" value="1"/>
</dbReference>
<dbReference type="Gene3D" id="1.10.10.160">
    <property type="match status" value="1"/>
</dbReference>
<dbReference type="GO" id="GO:0009314">
    <property type="term" value="P:response to radiation"/>
    <property type="evidence" value="ECO:0007669"/>
    <property type="project" value="UniProtKB-ARBA"/>
</dbReference>
<evidence type="ECO:0000256" key="2">
    <source>
        <dbReference type="ARBA" id="ARBA00022741"/>
    </source>
</evidence>
<sequence>MDVTYILDPLNETQREAVSAPPGHTLVLAGAGSGKTRVLVHRIAWLVETGAAMPNNLLAVTFTNKAAAEMRARIESMLNRSLGAMWVGTFHGLAHRMLRLHWKDTDLPEGFQILDSEDQLRMVRRVIRNLEMDETKWPPKQAQWFINAQKDEGLRARHLDDRNDPWLVRMRQVYQAYEEACRRSGLVDFAELLLKAHELLRERDDLLTHYQRRFSHLLVDELQDTNAIQYAWIRLMAGTDGQLFMVGDDDQSIYGWRGAKIENIHRFPDDFPQVRTLRLERNYRSTGNILAAANAVIANNESRLGKNLWTSDEAGEPIHLYVAFNEQEEAEFVADRIGQWIHEGGRRDDVAILYRVSAQSRVFEEKLLTNGIPYRVHGGLRFYERAEIKDALAYLRLMMNRHDDAAFERVINQPPRGIGMRTVEAVRAKSRAEGISLWAASESSIAGGELAPRATGAVAAFLRLINTLASDSQAGDDLAAGPASEMPQLYKLVDDTIQRSGLLQHYKTDKSDRAEARVENLEELVSAVRQFERDATTHQGSGQDGMTTSPLSAFLSHAALESGEGEAGEEAVHLMSFHAAKGLEFPMVFLCGLEEGLFPHQRNVSGEKLEEERRLCYVGMTRAEQCLYLSYAENRRLHGSDYYQRPSRFIAEIPDELVREVRARGARKRRDRFDAARFSGAGTAQTKKTPPLGRGMGADNTEPRWPPGRSVLHPSFGEGIILRYEGADDHTRVQVDFPKVGTKWLVLAYARLEAK</sequence>
<dbReference type="InterPro" id="IPR014016">
    <property type="entry name" value="UvrD-like_ATP-bd"/>
</dbReference>
<keyword evidence="2 14" id="KW-0547">Nucleotide-binding</keyword>
<comment type="similarity">
    <text evidence="1">Belongs to the helicase family. UvrD subfamily.</text>
</comment>
<evidence type="ECO:0000259" key="16">
    <source>
        <dbReference type="PROSITE" id="PS51198"/>
    </source>
</evidence>
<dbReference type="GO" id="GO:0043138">
    <property type="term" value="F:3'-5' DNA helicase activity"/>
    <property type="evidence" value="ECO:0007669"/>
    <property type="project" value="UniProtKB-EC"/>
</dbReference>
<dbReference type="AlphaFoldDB" id="A0A450V529"/>
<dbReference type="InterPro" id="IPR000212">
    <property type="entry name" value="DNA_helicase_UvrD/REP"/>
</dbReference>
<dbReference type="InterPro" id="IPR013986">
    <property type="entry name" value="DExx_box_DNA_helicase_dom_sf"/>
</dbReference>
<dbReference type="Pfam" id="PF00580">
    <property type="entry name" value="UvrD-helicase"/>
    <property type="match status" value="1"/>
</dbReference>
<evidence type="ECO:0000259" key="17">
    <source>
        <dbReference type="PROSITE" id="PS51217"/>
    </source>
</evidence>
<keyword evidence="8" id="KW-0234">DNA repair</keyword>
<dbReference type="GO" id="GO:0005524">
    <property type="term" value="F:ATP binding"/>
    <property type="evidence" value="ECO:0007669"/>
    <property type="project" value="UniProtKB-UniRule"/>
</dbReference>
<dbReference type="EMBL" id="CAADFJ010000037">
    <property type="protein sequence ID" value="VFJ99924.1"/>
    <property type="molecule type" value="Genomic_DNA"/>
</dbReference>
<comment type="catalytic activity">
    <reaction evidence="13">
        <text>ATP + H2O = ADP + phosphate + H(+)</text>
        <dbReference type="Rhea" id="RHEA:13065"/>
        <dbReference type="ChEBI" id="CHEBI:15377"/>
        <dbReference type="ChEBI" id="CHEBI:15378"/>
        <dbReference type="ChEBI" id="CHEBI:30616"/>
        <dbReference type="ChEBI" id="CHEBI:43474"/>
        <dbReference type="ChEBI" id="CHEBI:456216"/>
        <dbReference type="EC" id="5.6.2.4"/>
    </reaction>
</comment>
<evidence type="ECO:0000256" key="6">
    <source>
        <dbReference type="ARBA" id="ARBA00022840"/>
    </source>
</evidence>
<evidence type="ECO:0000256" key="1">
    <source>
        <dbReference type="ARBA" id="ARBA00009922"/>
    </source>
</evidence>
<dbReference type="FunFam" id="1.10.10.160:FF:000001">
    <property type="entry name" value="ATP-dependent DNA helicase"/>
    <property type="match status" value="1"/>
</dbReference>
<dbReference type="SUPFAM" id="SSF52540">
    <property type="entry name" value="P-loop containing nucleoside triphosphate hydrolases"/>
    <property type="match status" value="1"/>
</dbReference>
<evidence type="ECO:0000256" key="8">
    <source>
        <dbReference type="ARBA" id="ARBA00023204"/>
    </source>
</evidence>
<keyword evidence="6 14" id="KW-0067">ATP-binding</keyword>
<dbReference type="GO" id="GO:0000725">
    <property type="term" value="P:recombinational repair"/>
    <property type="evidence" value="ECO:0007669"/>
    <property type="project" value="TreeGrafter"/>
</dbReference>
<keyword evidence="3" id="KW-0227">DNA damage</keyword>
<evidence type="ECO:0000256" key="4">
    <source>
        <dbReference type="ARBA" id="ARBA00022801"/>
    </source>
</evidence>
<evidence type="ECO:0000313" key="18">
    <source>
        <dbReference type="EMBL" id="VFJ92044.1"/>
    </source>
</evidence>
<dbReference type="Gene3D" id="1.10.486.10">
    <property type="entry name" value="PCRA, domain 4"/>
    <property type="match status" value="1"/>
</dbReference>
<dbReference type="CDD" id="cd18807">
    <property type="entry name" value="SF1_C_UvrD"/>
    <property type="match status" value="1"/>
</dbReference>
<protein>
    <recommendedName>
        <fullName evidence="11">DNA 3'-5' helicase</fullName>
        <ecNumber evidence="11">5.6.2.4</ecNumber>
    </recommendedName>
    <alternativeName>
        <fullName evidence="12">DNA 3'-5' helicase II</fullName>
    </alternativeName>
</protein>
<dbReference type="NCBIfam" id="NF008743">
    <property type="entry name" value="PRK11773.1"/>
    <property type="match status" value="1"/>
</dbReference>
<evidence type="ECO:0000256" key="5">
    <source>
        <dbReference type="ARBA" id="ARBA00022806"/>
    </source>
</evidence>
<evidence type="ECO:0000256" key="3">
    <source>
        <dbReference type="ARBA" id="ARBA00022763"/>
    </source>
</evidence>
<evidence type="ECO:0000256" key="7">
    <source>
        <dbReference type="ARBA" id="ARBA00023125"/>
    </source>
</evidence>
<dbReference type="InterPro" id="IPR027417">
    <property type="entry name" value="P-loop_NTPase"/>
</dbReference>
<dbReference type="PANTHER" id="PTHR11070">
    <property type="entry name" value="UVRD / RECB / PCRA DNA HELICASE FAMILY MEMBER"/>
    <property type="match status" value="1"/>
</dbReference>
<dbReference type="EC" id="5.6.2.4" evidence="11"/>
<evidence type="ECO:0000256" key="14">
    <source>
        <dbReference type="PROSITE-ProRule" id="PRU00560"/>
    </source>
</evidence>
<evidence type="ECO:0000256" key="12">
    <source>
        <dbReference type="ARBA" id="ARBA00034923"/>
    </source>
</evidence>
<feature type="region of interest" description="Disordered" evidence="15">
    <location>
        <begin position="677"/>
        <end position="711"/>
    </location>
</feature>
<keyword evidence="4 14" id="KW-0378">Hydrolase</keyword>
<name>A0A450V529_9GAMM</name>
<dbReference type="GO" id="GO:0033202">
    <property type="term" value="C:DNA helicase complex"/>
    <property type="evidence" value="ECO:0007669"/>
    <property type="project" value="TreeGrafter"/>
</dbReference>
<dbReference type="EMBL" id="CAADFG010000038">
    <property type="protein sequence ID" value="VFJ92044.1"/>
    <property type="molecule type" value="Genomic_DNA"/>
</dbReference>
<dbReference type="CDD" id="cd17932">
    <property type="entry name" value="DEXQc_UvrD"/>
    <property type="match status" value="1"/>
</dbReference>
<evidence type="ECO:0000256" key="10">
    <source>
        <dbReference type="ARBA" id="ARBA00034617"/>
    </source>
</evidence>
<keyword evidence="7" id="KW-0238">DNA-binding</keyword>